<keyword evidence="2" id="KW-1185">Reference proteome</keyword>
<comment type="caution">
    <text evidence="1">The sequence shown here is derived from an EMBL/GenBank/DDBJ whole genome shotgun (WGS) entry which is preliminary data.</text>
</comment>
<evidence type="ECO:0000313" key="1">
    <source>
        <dbReference type="EMBL" id="KAK2940815.1"/>
    </source>
</evidence>
<evidence type="ECO:0000313" key="2">
    <source>
        <dbReference type="Proteomes" id="UP001281761"/>
    </source>
</evidence>
<sequence length="347" mass="37917">MVGRFSSKRTQEPLSSQRRRRSLAARAKAWAVKVTWGLYLFTRMGCSQDIVLDHKLSLRELQDNINRVKVPPYSGGAVYVVGAQSIQFNFVNFRGNKAAQNPGNDVMFSSRPTPLITSETIVGCTSTSDSPRLRVLEEAVGTDDFFPTPTTTPSVDSCESPTIDSDTAEFTLKMSELITGTVLVLIDNSGGTRTPTTNQAPNIGRVLSFSFDNSDSSSCCVSLGENGLVQTPLFAYKVNTSSFVGSFILSAKCVLDESEENALFTISGRNVPSGILSVTLSDNTVLDLEFGQKQTTSEVLTVPLTRIHQNWDMERHTESSVLNHKHSLTKSLTYLHISTSSSPTRLV</sequence>
<protein>
    <submittedName>
        <fullName evidence="1">Uncharacterized protein</fullName>
    </submittedName>
</protein>
<organism evidence="1 2">
    <name type="scientific">Blattamonas nauphoetae</name>
    <dbReference type="NCBI Taxonomy" id="2049346"/>
    <lineage>
        <taxon>Eukaryota</taxon>
        <taxon>Metamonada</taxon>
        <taxon>Preaxostyla</taxon>
        <taxon>Oxymonadida</taxon>
        <taxon>Blattamonas</taxon>
    </lineage>
</organism>
<dbReference type="Proteomes" id="UP001281761">
    <property type="component" value="Unassembled WGS sequence"/>
</dbReference>
<gene>
    <name evidence="1" type="ORF">BLNAU_24282</name>
</gene>
<accession>A0ABQ9WMV8</accession>
<proteinExistence type="predicted"/>
<name>A0ABQ9WMV8_9EUKA</name>
<reference evidence="1 2" key="1">
    <citation type="journal article" date="2022" name="bioRxiv">
        <title>Genomics of Preaxostyla Flagellates Illuminates Evolutionary Transitions and the Path Towards Mitochondrial Loss.</title>
        <authorList>
            <person name="Novak L.V.F."/>
            <person name="Treitli S.C."/>
            <person name="Pyrih J."/>
            <person name="Halakuc P."/>
            <person name="Pipaliya S.V."/>
            <person name="Vacek V."/>
            <person name="Brzon O."/>
            <person name="Soukal P."/>
            <person name="Eme L."/>
            <person name="Dacks J.B."/>
            <person name="Karnkowska A."/>
            <person name="Elias M."/>
            <person name="Hampl V."/>
        </authorList>
    </citation>
    <scope>NUCLEOTIDE SEQUENCE [LARGE SCALE GENOMIC DNA]</scope>
    <source>
        <strain evidence="1">NAU3</strain>
        <tissue evidence="1">Gut</tissue>
    </source>
</reference>
<dbReference type="EMBL" id="JARBJD010000599">
    <property type="protein sequence ID" value="KAK2940815.1"/>
    <property type="molecule type" value="Genomic_DNA"/>
</dbReference>